<dbReference type="PANTHER" id="PTHR47237">
    <property type="entry name" value="SLL0310 PROTEIN"/>
    <property type="match status" value="1"/>
</dbReference>
<dbReference type="SUPFAM" id="SSF55729">
    <property type="entry name" value="Acyl-CoA N-acyltransferases (Nat)"/>
    <property type="match status" value="1"/>
</dbReference>
<gene>
    <name evidence="2" type="ORF">CNX65_06230</name>
</gene>
<sequence length="263" mass="27681">MEELRFLTPDDVPACLALATGRGWSHEERKWRFLLATGTGLGLFDGSALVGTTVLTRYGDAHAALSMVLVAEGRQGRGLGRRLVEAALERADAPVVSLHATEQGLPLYERLGFVVAGPELVTHFGVFTGPPSGATSPLVDPAALVALDAEVFGADRSALWAAYRGFAERVVVSASGFAACWADPSPLVVGPVVAEDAAGARALVADLVSGRDARVDTADPGLRAWLLENGMREGYRVAPMVLGATRPPGRRERLFAPIMQALG</sequence>
<name>A0A290Z1S5_9PSEU</name>
<dbReference type="PROSITE" id="PS51186">
    <property type="entry name" value="GNAT"/>
    <property type="match status" value="1"/>
</dbReference>
<keyword evidence="3" id="KW-1185">Reference proteome</keyword>
<organism evidence="2 3">
    <name type="scientific">Actinosynnema pretiosum</name>
    <dbReference type="NCBI Taxonomy" id="42197"/>
    <lineage>
        <taxon>Bacteria</taxon>
        <taxon>Bacillati</taxon>
        <taxon>Actinomycetota</taxon>
        <taxon>Actinomycetes</taxon>
        <taxon>Pseudonocardiales</taxon>
        <taxon>Pseudonocardiaceae</taxon>
        <taxon>Actinosynnema</taxon>
    </lineage>
</organism>
<dbReference type="EMBL" id="CP023445">
    <property type="protein sequence ID" value="ATE52925.1"/>
    <property type="molecule type" value="Genomic_DNA"/>
</dbReference>
<dbReference type="InterPro" id="IPR000182">
    <property type="entry name" value="GNAT_dom"/>
</dbReference>
<accession>A0A290Z1S5</accession>
<dbReference type="Proteomes" id="UP000218505">
    <property type="component" value="Chromosome"/>
</dbReference>
<dbReference type="RefSeq" id="WP_096491902.1">
    <property type="nucleotide sequence ID" value="NZ_CP023445.1"/>
</dbReference>
<dbReference type="InterPro" id="IPR016181">
    <property type="entry name" value="Acyl_CoA_acyltransferase"/>
</dbReference>
<dbReference type="AlphaFoldDB" id="A0A290Z1S5"/>
<dbReference type="InterPro" id="IPR041496">
    <property type="entry name" value="YitH/HolE_GNAT"/>
</dbReference>
<dbReference type="KEGG" id="apre:CNX65_06230"/>
<reference evidence="2" key="1">
    <citation type="submission" date="2017-09" db="EMBL/GenBank/DDBJ databases">
        <title>Complete Genome Sequence of ansamitocin-producing Bacterium Actinosynnema pretiosum X47.</title>
        <authorList>
            <person name="Cao G."/>
            <person name="Zong G."/>
            <person name="Zhong C."/>
            <person name="Fu J."/>
        </authorList>
    </citation>
    <scope>NUCLEOTIDE SEQUENCE [LARGE SCALE GENOMIC DNA]</scope>
    <source>
        <strain evidence="2">X47</strain>
    </source>
</reference>
<proteinExistence type="predicted"/>
<feature type="domain" description="N-acetyltransferase" evidence="1">
    <location>
        <begin position="2"/>
        <end position="150"/>
    </location>
</feature>
<dbReference type="InterPro" id="IPR052729">
    <property type="entry name" value="Acyl/Acetyltrans_Enzymes"/>
</dbReference>
<evidence type="ECO:0000313" key="2">
    <source>
        <dbReference type="EMBL" id="ATE52925.1"/>
    </source>
</evidence>
<dbReference type="Pfam" id="PF18014">
    <property type="entry name" value="Acetyltransf_18"/>
    <property type="match status" value="1"/>
</dbReference>
<dbReference type="GO" id="GO:0016747">
    <property type="term" value="F:acyltransferase activity, transferring groups other than amino-acyl groups"/>
    <property type="evidence" value="ECO:0007669"/>
    <property type="project" value="InterPro"/>
</dbReference>
<dbReference type="Gene3D" id="3.40.630.90">
    <property type="match status" value="1"/>
</dbReference>
<evidence type="ECO:0000313" key="3">
    <source>
        <dbReference type="Proteomes" id="UP000218505"/>
    </source>
</evidence>
<protein>
    <submittedName>
        <fullName evidence="2">GNAT family N-acetyltransferase</fullName>
    </submittedName>
</protein>
<dbReference type="Gene3D" id="3.40.630.30">
    <property type="match status" value="1"/>
</dbReference>
<dbReference type="Pfam" id="PF00583">
    <property type="entry name" value="Acetyltransf_1"/>
    <property type="match status" value="1"/>
</dbReference>
<dbReference type="PANTHER" id="PTHR47237:SF2">
    <property type="entry name" value="BLL4206 PROTEIN"/>
    <property type="match status" value="1"/>
</dbReference>
<evidence type="ECO:0000259" key="1">
    <source>
        <dbReference type="PROSITE" id="PS51186"/>
    </source>
</evidence>